<accession>A0A1Z1M442</accession>
<dbReference type="AlphaFoldDB" id="A0A1Z1M442"/>
<name>A0A1Z1M442_OSMFI</name>
<keyword evidence="1" id="KW-0472">Membrane</keyword>
<protein>
    <submittedName>
        <fullName evidence="2">Uncharacterized protein</fullName>
    </submittedName>
</protein>
<dbReference type="EMBL" id="MF101415">
    <property type="protein sequence ID" value="ARW60796.1"/>
    <property type="molecule type" value="Genomic_DNA"/>
</dbReference>
<dbReference type="GeneID" id="33353735"/>
<organism evidence="2">
    <name type="scientific">Osmundaria fimbriata</name>
    <name type="common">Red alga</name>
    <name type="synonym">Delesseria fimbriata</name>
    <dbReference type="NCBI Taxonomy" id="228265"/>
    <lineage>
        <taxon>Eukaryota</taxon>
        <taxon>Rhodophyta</taxon>
        <taxon>Florideophyceae</taxon>
        <taxon>Rhodymeniophycidae</taxon>
        <taxon>Ceramiales</taxon>
        <taxon>Rhodomelaceae</taxon>
        <taxon>Amansieae</taxon>
        <taxon>Osmundaria</taxon>
    </lineage>
</organism>
<reference evidence="2" key="1">
    <citation type="journal article" date="2017" name="J. Phycol.">
        <title>Analysis of chloroplast genomes and a supermatrix inform reclassification of the Rhodomelaceae (Rhodophyta).</title>
        <authorList>
            <person name="Diaz-Tapia P."/>
            <person name="Maggs C.A."/>
            <person name="West J.A."/>
            <person name="Verbruggen H."/>
        </authorList>
    </citation>
    <scope>NUCLEOTIDE SEQUENCE</scope>
    <source>
        <strain evidence="2">JW2841</strain>
    </source>
</reference>
<keyword evidence="1" id="KW-0812">Transmembrane</keyword>
<keyword evidence="2" id="KW-0150">Chloroplast</keyword>
<dbReference type="RefSeq" id="YP_009392234.1">
    <property type="nucleotide sequence ID" value="NC_035262.1"/>
</dbReference>
<evidence type="ECO:0000313" key="2">
    <source>
        <dbReference type="EMBL" id="ARW60796.1"/>
    </source>
</evidence>
<geneLocation type="chloroplast" evidence="2"/>
<gene>
    <name evidence="2" type="primary">orf58</name>
</gene>
<keyword evidence="1" id="KW-1133">Transmembrane helix</keyword>
<keyword evidence="2" id="KW-0934">Plastid</keyword>
<feature type="transmembrane region" description="Helical" evidence="1">
    <location>
        <begin position="23"/>
        <end position="45"/>
    </location>
</feature>
<sequence length="58" mass="7142">MFYILDSLLKYRFLMMLSFSKSILSLLIILYRCLLNQAYLIYYYCGHRRIFAAKRYAR</sequence>
<proteinExistence type="predicted"/>
<evidence type="ECO:0000256" key="1">
    <source>
        <dbReference type="SAM" id="Phobius"/>
    </source>
</evidence>